<dbReference type="GO" id="GO:0003677">
    <property type="term" value="F:DNA binding"/>
    <property type="evidence" value="ECO:0007669"/>
    <property type="project" value="UniProtKB-KW"/>
</dbReference>
<dbReference type="Gene3D" id="1.10.260.40">
    <property type="entry name" value="lambda repressor-like DNA-binding domains"/>
    <property type="match status" value="1"/>
</dbReference>
<evidence type="ECO:0000259" key="2">
    <source>
        <dbReference type="PROSITE" id="PS50943"/>
    </source>
</evidence>
<dbReference type="EMBL" id="MT418680">
    <property type="protein sequence ID" value="QKF93640.1"/>
    <property type="molecule type" value="Genomic_DNA"/>
</dbReference>
<evidence type="ECO:0000256" key="1">
    <source>
        <dbReference type="ARBA" id="ARBA00023125"/>
    </source>
</evidence>
<dbReference type="PANTHER" id="PTHR10245">
    <property type="entry name" value="ENDOTHELIAL DIFFERENTIATION-RELATED FACTOR 1 MULTIPROTEIN BRIDGING FACTOR 1"/>
    <property type="match status" value="1"/>
</dbReference>
<dbReference type="SUPFAM" id="SSF47413">
    <property type="entry name" value="lambda repressor-like DNA-binding domains"/>
    <property type="match status" value="1"/>
</dbReference>
<dbReference type="PANTHER" id="PTHR10245:SF15">
    <property type="entry name" value="ENDOTHELIAL DIFFERENTIATION-RELATED FACTOR 1"/>
    <property type="match status" value="1"/>
</dbReference>
<accession>A0A7D3QWI7</accession>
<dbReference type="SMART" id="SM00530">
    <property type="entry name" value="HTH_XRE"/>
    <property type="match status" value="1"/>
</dbReference>
<dbReference type="PROSITE" id="PS50943">
    <property type="entry name" value="HTH_CROC1"/>
    <property type="match status" value="1"/>
</dbReference>
<keyword evidence="1" id="KW-0238">DNA-binding</keyword>
<sequence>MDHQDWKPVIIKPVGKKVVAVTPGSDNGMKYNAGKNVQKPKSINAKKIEEKIEEGDMKIATVTHSLQLQLQQARAAKGWTQKQLAQACSIPDTTVRDYENGRAIPNPQDIVKMSRALGVTLRNK</sequence>
<dbReference type="InterPro" id="IPR001387">
    <property type="entry name" value="Cro/C1-type_HTH"/>
</dbReference>
<evidence type="ECO:0000313" key="4">
    <source>
        <dbReference type="Proteomes" id="UP001162001"/>
    </source>
</evidence>
<protein>
    <submittedName>
        <fullName evidence="3">Cro/C1 type helix-turn-helix protein</fullName>
    </submittedName>
</protein>
<feature type="domain" description="HTH cro/C1-type" evidence="2">
    <location>
        <begin position="70"/>
        <end position="124"/>
    </location>
</feature>
<gene>
    <name evidence="3" type="ORF">Fadolivirus_1_182</name>
</gene>
<dbReference type="CDD" id="cd00093">
    <property type="entry name" value="HTH_XRE"/>
    <property type="match status" value="1"/>
</dbReference>
<organism evidence="3 4">
    <name type="scientific">Fadolivirus FV1/VV64</name>
    <dbReference type="NCBI Taxonomy" id="3070911"/>
    <lineage>
        <taxon>Viruses</taxon>
        <taxon>Varidnaviria</taxon>
        <taxon>Bamfordvirae</taxon>
        <taxon>Nucleocytoviricota</taxon>
        <taxon>Megaviricetes</taxon>
        <taxon>Imitervirales</taxon>
        <taxon>Mimiviridae</taxon>
        <taxon>Klosneuvirinae</taxon>
        <taxon>Fadolivirus</taxon>
        <taxon>Fadolivirus algeromassiliense</taxon>
    </lineage>
</organism>
<reference evidence="3 4" key="1">
    <citation type="submission" date="2020-04" db="EMBL/GenBank/DDBJ databases">
        <title>Advantages and limits of metagenomic assembly and binning of a giant virus.</title>
        <authorList>
            <person name="Schulz F."/>
            <person name="Andreani J."/>
            <person name="Francis R."/>
            <person name="Boudjemaa H."/>
            <person name="Bou Khalil J.Y."/>
            <person name="Lee J."/>
            <person name="La Scola B."/>
            <person name="Woyke T."/>
        </authorList>
    </citation>
    <scope>NUCLEOTIDE SEQUENCE [LARGE SCALE GENOMIC DNA]</scope>
    <source>
        <strain evidence="3 4">FV1/VV64</strain>
    </source>
</reference>
<keyword evidence="4" id="KW-1185">Reference proteome</keyword>
<dbReference type="Pfam" id="PF01381">
    <property type="entry name" value="HTH_3"/>
    <property type="match status" value="1"/>
</dbReference>
<proteinExistence type="predicted"/>
<dbReference type="InterPro" id="IPR010982">
    <property type="entry name" value="Lambda_DNA-bd_dom_sf"/>
</dbReference>
<name>A0A7D3QWI7_9VIRU</name>
<dbReference type="Proteomes" id="UP001162001">
    <property type="component" value="Segment"/>
</dbReference>
<evidence type="ECO:0000313" key="3">
    <source>
        <dbReference type="EMBL" id="QKF93640.1"/>
    </source>
</evidence>